<evidence type="ECO:0000256" key="4">
    <source>
        <dbReference type="ARBA" id="ARBA00023125"/>
    </source>
</evidence>
<feature type="domain" description="Sigma-54 factor interaction" evidence="6">
    <location>
        <begin position="5"/>
        <end position="235"/>
    </location>
</feature>
<dbReference type="InterPro" id="IPR009057">
    <property type="entry name" value="Homeodomain-like_sf"/>
</dbReference>
<accession>A0ABY7VZN8</accession>
<name>A0ABY7VZN8_9BACT</name>
<dbReference type="Pfam" id="PF25601">
    <property type="entry name" value="AAA_lid_14"/>
    <property type="match status" value="1"/>
</dbReference>
<dbReference type="RefSeq" id="WP_274154047.1">
    <property type="nucleotide sequence ID" value="NZ_CP117812.1"/>
</dbReference>
<proteinExistence type="predicted"/>
<dbReference type="PROSITE" id="PS00676">
    <property type="entry name" value="SIGMA54_INTERACT_2"/>
    <property type="match status" value="1"/>
</dbReference>
<keyword evidence="5" id="KW-0804">Transcription</keyword>
<evidence type="ECO:0000313" key="8">
    <source>
        <dbReference type="Proteomes" id="UP001214250"/>
    </source>
</evidence>
<keyword evidence="1" id="KW-0547">Nucleotide-binding</keyword>
<dbReference type="SUPFAM" id="SSF52540">
    <property type="entry name" value="P-loop containing nucleoside triphosphate hydrolases"/>
    <property type="match status" value="1"/>
</dbReference>
<dbReference type="EMBL" id="CP117812">
    <property type="protein sequence ID" value="WDE99187.1"/>
    <property type="molecule type" value="Genomic_DNA"/>
</dbReference>
<dbReference type="PROSITE" id="PS50045">
    <property type="entry name" value="SIGMA54_INTERACT_4"/>
    <property type="match status" value="1"/>
</dbReference>
<dbReference type="PANTHER" id="PTHR32071:SF38">
    <property type="entry name" value="PSP OPERON TRANSCRIPTIONAL ACTIVATOR"/>
    <property type="match status" value="1"/>
</dbReference>
<dbReference type="InterPro" id="IPR058031">
    <property type="entry name" value="AAA_lid_NorR"/>
</dbReference>
<dbReference type="SUPFAM" id="SSF46689">
    <property type="entry name" value="Homeodomain-like"/>
    <property type="match status" value="1"/>
</dbReference>
<dbReference type="Gene3D" id="1.10.10.60">
    <property type="entry name" value="Homeodomain-like"/>
    <property type="match status" value="1"/>
</dbReference>
<keyword evidence="3" id="KW-0805">Transcription regulation</keyword>
<evidence type="ECO:0000313" key="7">
    <source>
        <dbReference type="EMBL" id="WDE99187.1"/>
    </source>
</evidence>
<protein>
    <submittedName>
        <fullName evidence="7">Sigma-54 dependent transcriptional regulator</fullName>
    </submittedName>
</protein>
<evidence type="ECO:0000256" key="2">
    <source>
        <dbReference type="ARBA" id="ARBA00022840"/>
    </source>
</evidence>
<dbReference type="Proteomes" id="UP001214250">
    <property type="component" value="Chromosome 2"/>
</dbReference>
<organism evidence="7 8">
    <name type="scientific">Lentisphaera profundi</name>
    <dbReference type="NCBI Taxonomy" id="1658616"/>
    <lineage>
        <taxon>Bacteria</taxon>
        <taxon>Pseudomonadati</taxon>
        <taxon>Lentisphaerota</taxon>
        <taxon>Lentisphaeria</taxon>
        <taxon>Lentisphaerales</taxon>
        <taxon>Lentisphaeraceae</taxon>
        <taxon>Lentisphaera</taxon>
    </lineage>
</organism>
<gene>
    <name evidence="7" type="ORF">PQO03_15235</name>
</gene>
<evidence type="ECO:0000259" key="6">
    <source>
        <dbReference type="PROSITE" id="PS50045"/>
    </source>
</evidence>
<evidence type="ECO:0000256" key="5">
    <source>
        <dbReference type="ARBA" id="ARBA00023163"/>
    </source>
</evidence>
<keyword evidence="2" id="KW-0067">ATP-binding</keyword>
<dbReference type="PANTHER" id="PTHR32071">
    <property type="entry name" value="TRANSCRIPTIONAL REGULATORY PROTEIN"/>
    <property type="match status" value="1"/>
</dbReference>
<dbReference type="PROSITE" id="PS00688">
    <property type="entry name" value="SIGMA54_INTERACT_3"/>
    <property type="match status" value="1"/>
</dbReference>
<dbReference type="Pfam" id="PF02954">
    <property type="entry name" value="HTH_8"/>
    <property type="match status" value="1"/>
</dbReference>
<dbReference type="SMART" id="SM00382">
    <property type="entry name" value="AAA"/>
    <property type="match status" value="1"/>
</dbReference>
<dbReference type="Gene3D" id="1.10.8.60">
    <property type="match status" value="1"/>
</dbReference>
<keyword evidence="8" id="KW-1185">Reference proteome</keyword>
<reference evidence="7 8" key="1">
    <citation type="submission" date="2023-02" db="EMBL/GenBank/DDBJ databases">
        <title>Genome sequence of Lentisphaera profundi SAORIC-696.</title>
        <authorList>
            <person name="Kim e."/>
            <person name="Cho J.-C."/>
            <person name="Choi A."/>
            <person name="Kang I."/>
        </authorList>
    </citation>
    <scope>NUCLEOTIDE SEQUENCE [LARGE SCALE GENOMIC DNA]</scope>
    <source>
        <strain evidence="7 8">SAORIC-696</strain>
    </source>
</reference>
<dbReference type="CDD" id="cd00009">
    <property type="entry name" value="AAA"/>
    <property type="match status" value="1"/>
</dbReference>
<dbReference type="Pfam" id="PF00158">
    <property type="entry name" value="Sigma54_activat"/>
    <property type="match status" value="1"/>
</dbReference>
<sequence length="307" mass="35421">MKYAGIAQSKAMKSVLAKAEKFARVPRPLLIRGERGTGKELMAKFIHESSSRDNEKFVTINCAAFTEKLIASEMFGHEKGAFTGANETRIGRMEQADGGTLFMDEIGIMPMNFQEQILRTVEYQTFERVGSSKPIKVDVRLISATNANLEELMEEKLFRRDLYDRLTFAEIELPALRQRKDDIPALIVHFIKLLHEEMPSLQPRKFRASTIEVMMDYYWPGNIRELKNIVERLYLFGDTPFIEEHELPSIISGADSFGLSFDDRVDNFKRKLILKAYEDASGNQSEAARLLQMTYSQFRHFYQKYNS</sequence>
<evidence type="ECO:0000256" key="1">
    <source>
        <dbReference type="ARBA" id="ARBA00022741"/>
    </source>
</evidence>
<evidence type="ECO:0000256" key="3">
    <source>
        <dbReference type="ARBA" id="ARBA00023015"/>
    </source>
</evidence>
<dbReference type="Gene3D" id="3.40.50.300">
    <property type="entry name" value="P-loop containing nucleotide triphosphate hydrolases"/>
    <property type="match status" value="1"/>
</dbReference>
<dbReference type="InterPro" id="IPR025944">
    <property type="entry name" value="Sigma_54_int_dom_CS"/>
</dbReference>
<dbReference type="InterPro" id="IPR002197">
    <property type="entry name" value="HTH_Fis"/>
</dbReference>
<keyword evidence="4" id="KW-0238">DNA-binding</keyword>
<dbReference type="InterPro" id="IPR003593">
    <property type="entry name" value="AAA+_ATPase"/>
</dbReference>
<dbReference type="InterPro" id="IPR025943">
    <property type="entry name" value="Sigma_54_int_dom_ATP-bd_2"/>
</dbReference>
<dbReference type="InterPro" id="IPR027417">
    <property type="entry name" value="P-loop_NTPase"/>
</dbReference>
<dbReference type="InterPro" id="IPR002078">
    <property type="entry name" value="Sigma_54_int"/>
</dbReference>